<accession>J3N3P0</accession>
<feature type="compositionally biased region" description="Basic residues" evidence="1">
    <location>
        <begin position="20"/>
        <end position="34"/>
    </location>
</feature>
<dbReference type="EnsemblPlants" id="OB10G21380.1">
    <property type="protein sequence ID" value="OB10G21380.1"/>
    <property type="gene ID" value="OB10G21380"/>
</dbReference>
<evidence type="ECO:0000313" key="2">
    <source>
        <dbReference type="EnsemblPlants" id="OB10G21380.1"/>
    </source>
</evidence>
<reference evidence="2" key="1">
    <citation type="journal article" date="2013" name="Nat. Commun.">
        <title>Whole-genome sequencing of Oryza brachyantha reveals mechanisms underlying Oryza genome evolution.</title>
        <authorList>
            <person name="Chen J."/>
            <person name="Huang Q."/>
            <person name="Gao D."/>
            <person name="Wang J."/>
            <person name="Lang Y."/>
            <person name="Liu T."/>
            <person name="Li B."/>
            <person name="Bai Z."/>
            <person name="Luis Goicoechea J."/>
            <person name="Liang C."/>
            <person name="Chen C."/>
            <person name="Zhang W."/>
            <person name="Sun S."/>
            <person name="Liao Y."/>
            <person name="Zhang X."/>
            <person name="Yang L."/>
            <person name="Song C."/>
            <person name="Wang M."/>
            <person name="Shi J."/>
            <person name="Liu G."/>
            <person name="Liu J."/>
            <person name="Zhou H."/>
            <person name="Zhou W."/>
            <person name="Yu Q."/>
            <person name="An N."/>
            <person name="Chen Y."/>
            <person name="Cai Q."/>
            <person name="Wang B."/>
            <person name="Liu B."/>
            <person name="Min J."/>
            <person name="Huang Y."/>
            <person name="Wu H."/>
            <person name="Li Z."/>
            <person name="Zhang Y."/>
            <person name="Yin Y."/>
            <person name="Song W."/>
            <person name="Jiang J."/>
            <person name="Jackson S.A."/>
            <person name="Wing R.A."/>
            <person name="Wang J."/>
            <person name="Chen M."/>
        </authorList>
    </citation>
    <scope>NUCLEOTIDE SEQUENCE [LARGE SCALE GENOMIC DNA]</scope>
    <source>
        <strain evidence="2">cv. IRGC 101232</strain>
    </source>
</reference>
<dbReference type="HOGENOM" id="CLU_2744043_0_0_1"/>
<feature type="compositionally biased region" description="Basic and acidic residues" evidence="1">
    <location>
        <begin position="1"/>
        <end position="19"/>
    </location>
</feature>
<keyword evidence="3" id="KW-1185">Reference proteome</keyword>
<proteinExistence type="predicted"/>
<feature type="region of interest" description="Disordered" evidence="1">
    <location>
        <begin position="1"/>
        <end position="35"/>
    </location>
</feature>
<sequence length="71" mass="8484">MSAQEKRLKGTGKKGEQKEKKKKKEHRFARQKMQKPKEKEKLKFFCPFLVDMITSSRFSCLKIFYAVQSRV</sequence>
<dbReference type="Proteomes" id="UP000006038">
    <property type="component" value="Chromosome 10"/>
</dbReference>
<dbReference type="AlphaFoldDB" id="J3N3P0"/>
<evidence type="ECO:0000256" key="1">
    <source>
        <dbReference type="SAM" id="MobiDB-lite"/>
    </source>
</evidence>
<evidence type="ECO:0000313" key="3">
    <source>
        <dbReference type="Proteomes" id="UP000006038"/>
    </source>
</evidence>
<organism evidence="2">
    <name type="scientific">Oryza brachyantha</name>
    <name type="common">malo sina</name>
    <dbReference type="NCBI Taxonomy" id="4533"/>
    <lineage>
        <taxon>Eukaryota</taxon>
        <taxon>Viridiplantae</taxon>
        <taxon>Streptophyta</taxon>
        <taxon>Embryophyta</taxon>
        <taxon>Tracheophyta</taxon>
        <taxon>Spermatophyta</taxon>
        <taxon>Magnoliopsida</taxon>
        <taxon>Liliopsida</taxon>
        <taxon>Poales</taxon>
        <taxon>Poaceae</taxon>
        <taxon>BOP clade</taxon>
        <taxon>Oryzoideae</taxon>
        <taxon>Oryzeae</taxon>
        <taxon>Oryzinae</taxon>
        <taxon>Oryza</taxon>
    </lineage>
</organism>
<dbReference type="Gramene" id="OB10G21380.1">
    <property type="protein sequence ID" value="OB10G21380.1"/>
    <property type="gene ID" value="OB10G21380"/>
</dbReference>
<name>J3N3P0_ORYBR</name>
<protein>
    <submittedName>
        <fullName evidence="2">Uncharacterized protein</fullName>
    </submittedName>
</protein>
<reference evidence="2" key="2">
    <citation type="submission" date="2013-04" db="UniProtKB">
        <authorList>
            <consortium name="EnsemblPlants"/>
        </authorList>
    </citation>
    <scope>IDENTIFICATION</scope>
</reference>